<organism evidence="6">
    <name type="scientific">marine sediment metagenome</name>
    <dbReference type="NCBI Taxonomy" id="412755"/>
    <lineage>
        <taxon>unclassified sequences</taxon>
        <taxon>metagenomes</taxon>
        <taxon>ecological metagenomes</taxon>
    </lineage>
</organism>
<dbReference type="SMART" id="SM00729">
    <property type="entry name" value="Elp3"/>
    <property type="match status" value="1"/>
</dbReference>
<dbReference type="PROSITE" id="PS51918">
    <property type="entry name" value="RADICAL_SAM"/>
    <property type="match status" value="1"/>
</dbReference>
<dbReference type="PANTHER" id="PTHR43288">
    <property type="entry name" value="BIOTIN SYNTHASE-RELATED PROTEIN, RADICAL SAM SUPERFAMILY"/>
    <property type="match status" value="1"/>
</dbReference>
<reference evidence="6" key="1">
    <citation type="journal article" date="2015" name="Nature">
        <title>Complex archaea that bridge the gap between prokaryotes and eukaryotes.</title>
        <authorList>
            <person name="Spang A."/>
            <person name="Saw J.H."/>
            <person name="Jorgensen S.L."/>
            <person name="Zaremba-Niedzwiedzka K."/>
            <person name="Martijn J."/>
            <person name="Lind A.E."/>
            <person name="van Eijk R."/>
            <person name="Schleper C."/>
            <person name="Guy L."/>
            <person name="Ettema T.J."/>
        </authorList>
    </citation>
    <scope>NUCLEOTIDE SEQUENCE</scope>
</reference>
<dbReference type="EMBL" id="LAZR01004076">
    <property type="protein sequence ID" value="KKN12025.1"/>
    <property type="molecule type" value="Genomic_DNA"/>
</dbReference>
<keyword evidence="3" id="KW-0408">Iron</keyword>
<accession>A0A0F9MXK3</accession>
<dbReference type="GO" id="GO:0003824">
    <property type="term" value="F:catalytic activity"/>
    <property type="evidence" value="ECO:0007669"/>
    <property type="project" value="InterPro"/>
</dbReference>
<protein>
    <recommendedName>
        <fullName evidence="5">Radical SAM core domain-containing protein</fullName>
    </recommendedName>
</protein>
<dbReference type="Pfam" id="PF04055">
    <property type="entry name" value="Radical_SAM"/>
    <property type="match status" value="1"/>
</dbReference>
<dbReference type="Gene3D" id="3.20.20.70">
    <property type="entry name" value="Aldolase class I"/>
    <property type="match status" value="1"/>
</dbReference>
<evidence type="ECO:0000259" key="5">
    <source>
        <dbReference type="PROSITE" id="PS51918"/>
    </source>
</evidence>
<dbReference type="GO" id="GO:0046872">
    <property type="term" value="F:metal ion binding"/>
    <property type="evidence" value="ECO:0007669"/>
    <property type="project" value="UniProtKB-KW"/>
</dbReference>
<dbReference type="InterPro" id="IPR013785">
    <property type="entry name" value="Aldolase_TIM"/>
</dbReference>
<evidence type="ECO:0000256" key="3">
    <source>
        <dbReference type="ARBA" id="ARBA00023004"/>
    </source>
</evidence>
<gene>
    <name evidence="6" type="ORF">LCGC14_1020600</name>
</gene>
<comment type="caution">
    <text evidence="6">The sequence shown here is derived from an EMBL/GenBank/DDBJ whole genome shotgun (WGS) entry which is preliminary data.</text>
</comment>
<dbReference type="InterPro" id="IPR007197">
    <property type="entry name" value="rSAM"/>
</dbReference>
<evidence type="ECO:0000313" key="6">
    <source>
        <dbReference type="EMBL" id="KKN12025.1"/>
    </source>
</evidence>
<sequence length="352" mass="40020">MNKTQALLNKIKSGNTSWIDFSEFLNLDEKDLEPFLNFAQKITQKNFGSRIKIFNPSKRFPAISVTGSECALECEHCNKKYLKGMKQILTNNDLEKFLIELSENNGVGALISGGSGLDGSIPLFNFLDVIKKIKSKTSLIINTHTGLLNEETARKLAEANVDIVSFDINMDNEIVNNIYHLDLELSEYRRAIDLLKKYNLNIVPHICIGLYYGKLHKELDSIKFIKDTNINPSLIVLIILNPPKNSKVKFKTPKPTDIAKVIATIRFLFPDTELSLGCMRPRGNIKTNIEKYAIKAGITRIEIPSRDTLIWLKKINPEIQFKFYSACCAIPEKYETLAESKDSEIKRYLKIL</sequence>
<dbReference type="PANTHER" id="PTHR43288:SF2">
    <property type="entry name" value="RADICAL SAM CORE DOMAIN-CONTAINING PROTEIN"/>
    <property type="match status" value="1"/>
</dbReference>
<dbReference type="GO" id="GO:0051536">
    <property type="term" value="F:iron-sulfur cluster binding"/>
    <property type="evidence" value="ECO:0007669"/>
    <property type="project" value="UniProtKB-KW"/>
</dbReference>
<evidence type="ECO:0000256" key="2">
    <source>
        <dbReference type="ARBA" id="ARBA00022723"/>
    </source>
</evidence>
<dbReference type="CDD" id="cd01335">
    <property type="entry name" value="Radical_SAM"/>
    <property type="match status" value="1"/>
</dbReference>
<dbReference type="AlphaFoldDB" id="A0A0F9MXK3"/>
<dbReference type="SUPFAM" id="SSF102114">
    <property type="entry name" value="Radical SAM enzymes"/>
    <property type="match status" value="1"/>
</dbReference>
<dbReference type="SFLD" id="SFLDS00029">
    <property type="entry name" value="Radical_SAM"/>
    <property type="match status" value="1"/>
</dbReference>
<evidence type="ECO:0000256" key="1">
    <source>
        <dbReference type="ARBA" id="ARBA00022691"/>
    </source>
</evidence>
<dbReference type="InterPro" id="IPR006638">
    <property type="entry name" value="Elp3/MiaA/NifB-like_rSAM"/>
</dbReference>
<feature type="domain" description="Radical SAM core" evidence="5">
    <location>
        <begin position="53"/>
        <end position="271"/>
    </location>
</feature>
<keyword evidence="1" id="KW-0949">S-adenosyl-L-methionine</keyword>
<proteinExistence type="predicted"/>
<evidence type="ECO:0000256" key="4">
    <source>
        <dbReference type="ARBA" id="ARBA00023014"/>
    </source>
</evidence>
<dbReference type="InterPro" id="IPR058240">
    <property type="entry name" value="rSAM_sf"/>
</dbReference>
<keyword evidence="4" id="KW-0411">Iron-sulfur</keyword>
<keyword evidence="2" id="KW-0479">Metal-binding</keyword>
<name>A0A0F9MXK3_9ZZZZ</name>
<dbReference type="SFLD" id="SFLDG01113">
    <property type="entry name" value="Uncharacterised_Radical_SAM_Su"/>
    <property type="match status" value="1"/>
</dbReference>